<dbReference type="RefSeq" id="WP_378212618.1">
    <property type="nucleotide sequence ID" value="NZ_JBHLZP010000729.1"/>
</dbReference>
<organism evidence="3 4">
    <name type="scientific">Actinoallomurus acaciae</name>
    <dbReference type="NCBI Taxonomy" id="502577"/>
    <lineage>
        <taxon>Bacteria</taxon>
        <taxon>Bacillati</taxon>
        <taxon>Actinomycetota</taxon>
        <taxon>Actinomycetes</taxon>
        <taxon>Streptosporangiales</taxon>
        <taxon>Thermomonosporaceae</taxon>
        <taxon>Actinoallomurus</taxon>
    </lineage>
</organism>
<feature type="domain" description="DUF11" evidence="2">
    <location>
        <begin position="105"/>
        <end position="193"/>
    </location>
</feature>
<feature type="chain" id="PRO_5045258014" description="DUF11 domain-containing protein" evidence="1">
    <location>
        <begin position="20"/>
        <end position="219"/>
    </location>
</feature>
<sequence>MRHALAVLAGIAVGLSAMAALASAGGHTAGALPDRYVPWAHRFHNGYAAIRTPVRPSRLKARHRARVLISTSPAETPSPAPAGRLVHHARPAEPGAGLQVSIEAPRSVRPGGTYAYRIRLANRGHATPGEITVRNTLPAGVERTSTSLPGGAGGYAGGRDTTLVLPRLAPGRSATARFVVRVRPKARGELVAHTRIASIGGARVPRTGTSASHVATRVR</sequence>
<reference evidence="3 4" key="1">
    <citation type="submission" date="2024-09" db="EMBL/GenBank/DDBJ databases">
        <authorList>
            <person name="Sun Q."/>
            <person name="Mori K."/>
        </authorList>
    </citation>
    <scope>NUCLEOTIDE SEQUENCE [LARGE SCALE GENOMIC DNA]</scope>
    <source>
        <strain evidence="3 4">TBRC 0563</strain>
    </source>
</reference>
<evidence type="ECO:0000259" key="2">
    <source>
        <dbReference type="Pfam" id="PF01345"/>
    </source>
</evidence>
<gene>
    <name evidence="3" type="ORF">ACFFNX_45835</name>
</gene>
<keyword evidence="4" id="KW-1185">Reference proteome</keyword>
<accession>A0ABV5YWN5</accession>
<comment type="caution">
    <text evidence="3">The sequence shown here is derived from an EMBL/GenBank/DDBJ whole genome shotgun (WGS) entry which is preliminary data.</text>
</comment>
<dbReference type="Pfam" id="PF01345">
    <property type="entry name" value="DUF11"/>
    <property type="match status" value="1"/>
</dbReference>
<evidence type="ECO:0000313" key="3">
    <source>
        <dbReference type="EMBL" id="MFB9839490.1"/>
    </source>
</evidence>
<dbReference type="Proteomes" id="UP001589627">
    <property type="component" value="Unassembled WGS sequence"/>
</dbReference>
<evidence type="ECO:0000256" key="1">
    <source>
        <dbReference type="SAM" id="SignalP"/>
    </source>
</evidence>
<name>A0ABV5YWN5_9ACTN</name>
<dbReference type="EMBL" id="JBHLZP010000729">
    <property type="protein sequence ID" value="MFB9839490.1"/>
    <property type="molecule type" value="Genomic_DNA"/>
</dbReference>
<keyword evidence="1" id="KW-0732">Signal</keyword>
<proteinExistence type="predicted"/>
<feature type="signal peptide" evidence="1">
    <location>
        <begin position="1"/>
        <end position="19"/>
    </location>
</feature>
<dbReference type="InterPro" id="IPR001434">
    <property type="entry name" value="OmcB-like_DUF11"/>
</dbReference>
<evidence type="ECO:0000313" key="4">
    <source>
        <dbReference type="Proteomes" id="UP001589627"/>
    </source>
</evidence>
<protein>
    <recommendedName>
        <fullName evidence="2">DUF11 domain-containing protein</fullName>
    </recommendedName>
</protein>